<reference evidence="6" key="1">
    <citation type="journal article" date="2017" name="Genome Biol.">
        <title>Comparative genomics reveals high biological diversity and specific adaptations in the industrially and medically important fungal genus Aspergillus.</title>
        <authorList>
            <person name="de Vries R.P."/>
            <person name="Riley R."/>
            <person name="Wiebenga A."/>
            <person name="Aguilar-Osorio G."/>
            <person name="Amillis S."/>
            <person name="Uchima C.A."/>
            <person name="Anderluh G."/>
            <person name="Asadollahi M."/>
            <person name="Askin M."/>
            <person name="Barry K."/>
            <person name="Battaglia E."/>
            <person name="Bayram O."/>
            <person name="Benocci T."/>
            <person name="Braus-Stromeyer S.A."/>
            <person name="Caldana C."/>
            <person name="Canovas D."/>
            <person name="Cerqueira G.C."/>
            <person name="Chen F."/>
            <person name="Chen W."/>
            <person name="Choi C."/>
            <person name="Clum A."/>
            <person name="Dos Santos R.A."/>
            <person name="Damasio A.R."/>
            <person name="Diallinas G."/>
            <person name="Emri T."/>
            <person name="Fekete E."/>
            <person name="Flipphi M."/>
            <person name="Freyberg S."/>
            <person name="Gallo A."/>
            <person name="Gournas C."/>
            <person name="Habgood R."/>
            <person name="Hainaut M."/>
            <person name="Harispe M.L."/>
            <person name="Henrissat B."/>
            <person name="Hilden K.S."/>
            <person name="Hope R."/>
            <person name="Hossain A."/>
            <person name="Karabika E."/>
            <person name="Karaffa L."/>
            <person name="Karanyi Z."/>
            <person name="Krasevec N."/>
            <person name="Kuo A."/>
            <person name="Kusch H."/>
            <person name="LaButti K."/>
            <person name="Lagendijk E.L."/>
            <person name="Lapidus A."/>
            <person name="Levasseur A."/>
            <person name="Lindquist E."/>
            <person name="Lipzen A."/>
            <person name="Logrieco A.F."/>
            <person name="MacCabe A."/>
            <person name="Maekelae M.R."/>
            <person name="Malavazi I."/>
            <person name="Melin P."/>
            <person name="Meyer V."/>
            <person name="Mielnichuk N."/>
            <person name="Miskei M."/>
            <person name="Molnar A.P."/>
            <person name="Mule G."/>
            <person name="Ngan C.Y."/>
            <person name="Orejas M."/>
            <person name="Orosz E."/>
            <person name="Ouedraogo J.P."/>
            <person name="Overkamp K.M."/>
            <person name="Park H.-S."/>
            <person name="Perrone G."/>
            <person name="Piumi F."/>
            <person name="Punt P.J."/>
            <person name="Ram A.F."/>
            <person name="Ramon A."/>
            <person name="Rauscher S."/>
            <person name="Record E."/>
            <person name="Riano-Pachon D.M."/>
            <person name="Robert V."/>
            <person name="Roehrig J."/>
            <person name="Ruller R."/>
            <person name="Salamov A."/>
            <person name="Salih N.S."/>
            <person name="Samson R.A."/>
            <person name="Sandor E."/>
            <person name="Sanguinetti M."/>
            <person name="Schuetze T."/>
            <person name="Sepcic K."/>
            <person name="Shelest E."/>
            <person name="Sherlock G."/>
            <person name="Sophianopoulou V."/>
            <person name="Squina F.M."/>
            <person name="Sun H."/>
            <person name="Susca A."/>
            <person name="Todd R.B."/>
            <person name="Tsang A."/>
            <person name="Unkles S.E."/>
            <person name="van de Wiele N."/>
            <person name="van Rossen-Uffink D."/>
            <person name="Oliveira J.V."/>
            <person name="Vesth T.C."/>
            <person name="Visser J."/>
            <person name="Yu J.-H."/>
            <person name="Zhou M."/>
            <person name="Andersen M.R."/>
            <person name="Archer D.B."/>
            <person name="Baker S.E."/>
            <person name="Benoit I."/>
            <person name="Brakhage A.A."/>
            <person name="Braus G.H."/>
            <person name="Fischer R."/>
            <person name="Frisvad J.C."/>
            <person name="Goldman G.H."/>
            <person name="Houbraken J."/>
            <person name="Oakley B."/>
            <person name="Pocsi I."/>
            <person name="Scazzocchio C."/>
            <person name="Seiboth B."/>
            <person name="vanKuyk P.A."/>
            <person name="Wortman J."/>
            <person name="Dyer P.S."/>
            <person name="Grigoriev I.V."/>
        </authorList>
    </citation>
    <scope>NUCLEOTIDE SEQUENCE [LARGE SCALE GENOMIC DNA]</scope>
    <source>
        <strain evidence="6">CBS 506.65</strain>
    </source>
</reference>
<evidence type="ECO:0000256" key="1">
    <source>
        <dbReference type="ARBA" id="ARBA00023239"/>
    </source>
</evidence>
<organism evidence="5 6">
    <name type="scientific">Penicilliopsis zonata CBS 506.65</name>
    <dbReference type="NCBI Taxonomy" id="1073090"/>
    <lineage>
        <taxon>Eukaryota</taxon>
        <taxon>Fungi</taxon>
        <taxon>Dikarya</taxon>
        <taxon>Ascomycota</taxon>
        <taxon>Pezizomycotina</taxon>
        <taxon>Eurotiomycetes</taxon>
        <taxon>Eurotiomycetidae</taxon>
        <taxon>Eurotiales</taxon>
        <taxon>Aspergillaceae</taxon>
        <taxon>Penicilliopsis</taxon>
    </lineage>
</organism>
<dbReference type="RefSeq" id="XP_022580937.1">
    <property type="nucleotide sequence ID" value="XM_022726400.1"/>
</dbReference>
<dbReference type="OrthoDB" id="191315at2759"/>
<evidence type="ECO:0000313" key="5">
    <source>
        <dbReference type="EMBL" id="OJJ46427.1"/>
    </source>
</evidence>
<name>A0A1L9SH42_9EURO</name>
<dbReference type="PANTHER" id="PTHR12128">
    <property type="entry name" value="DIHYDRODIPICOLINATE SYNTHASE"/>
    <property type="match status" value="1"/>
</dbReference>
<dbReference type="InterPro" id="IPR013785">
    <property type="entry name" value="Aldolase_TIM"/>
</dbReference>
<dbReference type="PRINTS" id="PR00146">
    <property type="entry name" value="DHPICSNTHASE"/>
</dbReference>
<dbReference type="VEuPathDB" id="FungiDB:ASPZODRAFT_159359"/>
<dbReference type="GO" id="GO:0008840">
    <property type="term" value="F:4-hydroxy-tetrahydrodipicolinate synthase activity"/>
    <property type="evidence" value="ECO:0007669"/>
    <property type="project" value="TreeGrafter"/>
</dbReference>
<dbReference type="InterPro" id="IPR002220">
    <property type="entry name" value="DapA-like"/>
</dbReference>
<evidence type="ECO:0000256" key="4">
    <source>
        <dbReference type="PIRSR" id="PIRSR001365-2"/>
    </source>
</evidence>
<feature type="active site" description="Proton donor/acceptor" evidence="3">
    <location>
        <position position="143"/>
    </location>
</feature>
<dbReference type="STRING" id="1073090.A0A1L9SH42"/>
<keyword evidence="1 2" id="KW-0456">Lyase</keyword>
<evidence type="ECO:0000313" key="6">
    <source>
        <dbReference type="Proteomes" id="UP000184188"/>
    </source>
</evidence>
<comment type="similarity">
    <text evidence="2">Belongs to the DapA family.</text>
</comment>
<dbReference type="Pfam" id="PF00701">
    <property type="entry name" value="DHDPS"/>
    <property type="match status" value="1"/>
</dbReference>
<accession>A0A1L9SH42</accession>
<proteinExistence type="inferred from homology"/>
<dbReference type="Gene3D" id="3.20.20.70">
    <property type="entry name" value="Aldolase class I"/>
    <property type="match status" value="1"/>
</dbReference>
<evidence type="ECO:0000256" key="3">
    <source>
        <dbReference type="PIRSR" id="PIRSR001365-1"/>
    </source>
</evidence>
<keyword evidence="6" id="KW-1185">Reference proteome</keyword>
<dbReference type="Proteomes" id="UP000184188">
    <property type="component" value="Unassembled WGS sequence"/>
</dbReference>
<dbReference type="SUPFAM" id="SSF51569">
    <property type="entry name" value="Aldolase"/>
    <property type="match status" value="1"/>
</dbReference>
<feature type="active site" description="Schiff-base intermediate with substrate" evidence="3">
    <location>
        <position position="173"/>
    </location>
</feature>
<gene>
    <name evidence="5" type="ORF">ASPZODRAFT_159359</name>
</gene>
<dbReference type="PANTHER" id="PTHR12128:SF66">
    <property type="entry name" value="4-HYDROXY-2-OXOGLUTARATE ALDOLASE, MITOCHONDRIAL"/>
    <property type="match status" value="1"/>
</dbReference>
<dbReference type="EMBL" id="KV878342">
    <property type="protein sequence ID" value="OJJ46427.1"/>
    <property type="molecule type" value="Genomic_DNA"/>
</dbReference>
<dbReference type="GeneID" id="34612864"/>
<sequence length="323" mass="34834">MKTLQPGVYAPLPTFFDEKQEIDYESYRKHLLNLATKGMVPVCAGSLGEAVHLTPSERTSLIKFIRNTLNNAGLETTPIVAGVGGLSTRETIELAKAAAEAGADAGMVILPAYYAASLNADPEQVIQYYIDICEQSPIPILLYNFPSNAGGQDMSSAVIEAVIQQAPNLAGVKLTCGGSMAKLVRLTATISADASINTSRPYPFLLLDGLIADLTPWMGTGGHGTVSGIPNFAPKASMRLWELLNRGTLGAEETEERIRLQAVLSRADVAAVPGGVRAMKYALHEMHGYSIYPRRPLLPLRAEEGEEFMQALEELLVVEKTFE</sequence>
<dbReference type="SMART" id="SM01130">
    <property type="entry name" value="DHDPS"/>
    <property type="match status" value="1"/>
</dbReference>
<protein>
    <recommendedName>
        <fullName evidence="7">Dihydrodipicolinate synthase</fullName>
    </recommendedName>
</protein>
<dbReference type="CDD" id="cd00408">
    <property type="entry name" value="DHDPS-like"/>
    <property type="match status" value="1"/>
</dbReference>
<dbReference type="AlphaFoldDB" id="A0A1L9SH42"/>
<evidence type="ECO:0000256" key="2">
    <source>
        <dbReference type="PIRNR" id="PIRNR001365"/>
    </source>
</evidence>
<evidence type="ECO:0008006" key="7">
    <source>
        <dbReference type="Google" id="ProtNLM"/>
    </source>
</evidence>
<feature type="binding site" evidence="4">
    <location>
        <position position="226"/>
    </location>
    <ligand>
        <name>pyruvate</name>
        <dbReference type="ChEBI" id="CHEBI:15361"/>
    </ligand>
</feature>
<dbReference type="PIRSF" id="PIRSF001365">
    <property type="entry name" value="DHDPS"/>
    <property type="match status" value="1"/>
</dbReference>